<sequence>MLNETCLTSNCGCVIMGSRDGSRKTCVLCGDVNAAPEAVPNGVQFRDVEEDEIAALVDREASRLRARIQDDESEVPESVPAAVAAPARATPAQQDPSALMGTLMLQGWTMLGDVCGACNQVPLMRKNTELRCVACGPIRIAAPSATPAVTTARAAAPVAAPTPAPAPAAAPAPPTAAPVAASSPLPTQPTAAPALTPTAPPSFTTTYVSAFPGLDHTVNVAHDRIRALTDTLAQTTDPRTILDTTTAIRGLMDLISVTRSHQQLYFVSAPPPRSVQFTPYASTGATTAYAEAMVASGTMSGQRQ</sequence>
<dbReference type="InterPro" id="IPR051888">
    <property type="entry name" value="UPF0148_domain"/>
</dbReference>
<dbReference type="Proteomes" id="UP000054350">
    <property type="component" value="Unassembled WGS sequence"/>
</dbReference>
<evidence type="ECO:0000313" key="3">
    <source>
        <dbReference type="Proteomes" id="UP000054350"/>
    </source>
</evidence>
<evidence type="ECO:0000313" key="2">
    <source>
        <dbReference type="EMBL" id="KNE67028.1"/>
    </source>
</evidence>
<feature type="compositionally biased region" description="Pro residues" evidence="1">
    <location>
        <begin position="160"/>
        <end position="176"/>
    </location>
</feature>
<dbReference type="Pfam" id="PF06677">
    <property type="entry name" value="Auto_anti-p27"/>
    <property type="match status" value="1"/>
</dbReference>
<dbReference type="PANTHER" id="PTHR16537">
    <property type="entry name" value="SJOEGREN SYNDROME/SCLERODERMA AUTOANTIGEN 1"/>
    <property type="match status" value="1"/>
</dbReference>
<feature type="compositionally biased region" description="Low complexity" evidence="1">
    <location>
        <begin position="177"/>
        <end position="198"/>
    </location>
</feature>
<dbReference type="STRING" id="578462.A0A0L0SWV1"/>
<reference evidence="3" key="2">
    <citation type="submission" date="2009-11" db="EMBL/GenBank/DDBJ databases">
        <title>The Genome Sequence of Allomyces macrogynus strain ATCC 38327.</title>
        <authorList>
            <consortium name="The Broad Institute Genome Sequencing Platform"/>
            <person name="Russ C."/>
            <person name="Cuomo C."/>
            <person name="Shea T."/>
            <person name="Young S.K."/>
            <person name="Zeng Q."/>
            <person name="Koehrsen M."/>
            <person name="Haas B."/>
            <person name="Borodovsky M."/>
            <person name="Guigo R."/>
            <person name="Alvarado L."/>
            <person name="Berlin A."/>
            <person name="Borenstein D."/>
            <person name="Chen Z."/>
            <person name="Engels R."/>
            <person name="Freedman E."/>
            <person name="Gellesch M."/>
            <person name="Goldberg J."/>
            <person name="Griggs A."/>
            <person name="Gujja S."/>
            <person name="Heiman D."/>
            <person name="Hepburn T."/>
            <person name="Howarth C."/>
            <person name="Jen D."/>
            <person name="Larson L."/>
            <person name="Lewis B."/>
            <person name="Mehta T."/>
            <person name="Park D."/>
            <person name="Pearson M."/>
            <person name="Roberts A."/>
            <person name="Saif S."/>
            <person name="Shenoy N."/>
            <person name="Sisk P."/>
            <person name="Stolte C."/>
            <person name="Sykes S."/>
            <person name="Walk T."/>
            <person name="White J."/>
            <person name="Yandava C."/>
            <person name="Burger G."/>
            <person name="Gray M.W."/>
            <person name="Holland P.W.H."/>
            <person name="King N."/>
            <person name="Lang F.B.F."/>
            <person name="Roger A.J."/>
            <person name="Ruiz-Trillo I."/>
            <person name="Lander E."/>
            <person name="Nusbaum C."/>
        </authorList>
    </citation>
    <scope>NUCLEOTIDE SEQUENCE [LARGE SCALE GENOMIC DNA]</scope>
    <source>
        <strain evidence="3">ATCC 38327</strain>
    </source>
</reference>
<accession>A0A0L0SWV1</accession>
<protein>
    <submittedName>
        <fullName evidence="2">Uncharacterized protein</fullName>
    </submittedName>
</protein>
<feature type="region of interest" description="Disordered" evidence="1">
    <location>
        <begin position="160"/>
        <end position="198"/>
    </location>
</feature>
<dbReference type="VEuPathDB" id="FungiDB:AMAG_12105"/>
<dbReference type="EMBL" id="GG745352">
    <property type="protein sequence ID" value="KNE67028.1"/>
    <property type="molecule type" value="Genomic_DNA"/>
</dbReference>
<gene>
    <name evidence="2" type="ORF">AMAG_12105</name>
</gene>
<dbReference type="PANTHER" id="PTHR16537:SF1">
    <property type="entry name" value="PROTEIN ZNRD2"/>
    <property type="match status" value="1"/>
</dbReference>
<evidence type="ECO:0000256" key="1">
    <source>
        <dbReference type="SAM" id="MobiDB-lite"/>
    </source>
</evidence>
<organism evidence="2 3">
    <name type="scientific">Allomyces macrogynus (strain ATCC 38327)</name>
    <name type="common">Allomyces javanicus var. macrogynus</name>
    <dbReference type="NCBI Taxonomy" id="578462"/>
    <lineage>
        <taxon>Eukaryota</taxon>
        <taxon>Fungi</taxon>
        <taxon>Fungi incertae sedis</taxon>
        <taxon>Blastocladiomycota</taxon>
        <taxon>Blastocladiomycetes</taxon>
        <taxon>Blastocladiales</taxon>
        <taxon>Blastocladiaceae</taxon>
        <taxon>Allomyces</taxon>
    </lineage>
</organism>
<dbReference type="AlphaFoldDB" id="A0A0L0SWV1"/>
<keyword evidence="3" id="KW-1185">Reference proteome</keyword>
<reference evidence="2 3" key="1">
    <citation type="submission" date="2009-11" db="EMBL/GenBank/DDBJ databases">
        <title>Annotation of Allomyces macrogynus ATCC 38327.</title>
        <authorList>
            <consortium name="The Broad Institute Genome Sequencing Platform"/>
            <person name="Russ C."/>
            <person name="Cuomo C."/>
            <person name="Burger G."/>
            <person name="Gray M.W."/>
            <person name="Holland P.W.H."/>
            <person name="King N."/>
            <person name="Lang F.B.F."/>
            <person name="Roger A.J."/>
            <person name="Ruiz-Trillo I."/>
            <person name="Young S.K."/>
            <person name="Zeng Q."/>
            <person name="Gargeya S."/>
            <person name="Fitzgerald M."/>
            <person name="Haas B."/>
            <person name="Abouelleil A."/>
            <person name="Alvarado L."/>
            <person name="Arachchi H.M."/>
            <person name="Berlin A."/>
            <person name="Chapman S.B."/>
            <person name="Gearin G."/>
            <person name="Goldberg J."/>
            <person name="Griggs A."/>
            <person name="Gujja S."/>
            <person name="Hansen M."/>
            <person name="Heiman D."/>
            <person name="Howarth C."/>
            <person name="Larimer J."/>
            <person name="Lui A."/>
            <person name="MacDonald P.J.P."/>
            <person name="McCowen C."/>
            <person name="Montmayeur A."/>
            <person name="Murphy C."/>
            <person name="Neiman D."/>
            <person name="Pearson M."/>
            <person name="Priest M."/>
            <person name="Roberts A."/>
            <person name="Saif S."/>
            <person name="Shea T."/>
            <person name="Sisk P."/>
            <person name="Stolte C."/>
            <person name="Sykes S."/>
            <person name="Wortman J."/>
            <person name="Nusbaum C."/>
            <person name="Birren B."/>
        </authorList>
    </citation>
    <scope>NUCLEOTIDE SEQUENCE [LARGE SCALE GENOMIC DNA]</scope>
    <source>
        <strain evidence="2 3">ATCC 38327</strain>
    </source>
</reference>
<proteinExistence type="predicted"/>
<dbReference type="OrthoDB" id="28939at2759"/>
<dbReference type="InterPro" id="IPR009563">
    <property type="entry name" value="SSSCA1"/>
</dbReference>
<dbReference type="OMA" id="MLKGWIL"/>
<name>A0A0L0SWV1_ALLM3</name>